<gene>
    <name evidence="1" type="ORF">AQZ52_11055</name>
</gene>
<reference evidence="1 2" key="1">
    <citation type="submission" date="2015-10" db="EMBL/GenBank/DDBJ databases">
        <title>Draft genome sequence of Novosphingobium fuchskuhlense DSM 25065 isolated from a surface water sample of the southwest basin of Lake Grosse Fuchskuhle.</title>
        <authorList>
            <person name="Ruckert C."/>
            <person name="Winkler A."/>
            <person name="Glaeser J."/>
            <person name="Grossart H.-P."/>
            <person name="Kalinowski J."/>
            <person name="Glaeser S."/>
        </authorList>
    </citation>
    <scope>NUCLEOTIDE SEQUENCE [LARGE SCALE GENOMIC DNA]</scope>
    <source>
        <strain evidence="1 2">FNE08-7</strain>
    </source>
</reference>
<dbReference type="InterPro" id="IPR010982">
    <property type="entry name" value="Lambda_DNA-bd_dom_sf"/>
</dbReference>
<name>A0A117UUP7_9SPHN</name>
<evidence type="ECO:0000313" key="1">
    <source>
        <dbReference type="EMBL" id="KUR71201.1"/>
    </source>
</evidence>
<dbReference type="Proteomes" id="UP000058012">
    <property type="component" value="Unassembled WGS sequence"/>
</dbReference>
<comment type="caution">
    <text evidence="1">The sequence shown here is derived from an EMBL/GenBank/DDBJ whole genome shotgun (WGS) entry which is preliminary data.</text>
</comment>
<keyword evidence="2" id="KW-1185">Reference proteome</keyword>
<dbReference type="EMBL" id="LLZS01000007">
    <property type="protein sequence ID" value="KUR71201.1"/>
    <property type="molecule type" value="Genomic_DNA"/>
</dbReference>
<evidence type="ECO:0000313" key="2">
    <source>
        <dbReference type="Proteomes" id="UP000058012"/>
    </source>
</evidence>
<dbReference type="InterPro" id="IPR059216">
    <property type="entry name" value="LeuA_carph_isopro_dom"/>
</dbReference>
<dbReference type="AlphaFoldDB" id="A0A117UUP7"/>
<proteinExistence type="predicted"/>
<dbReference type="Gene3D" id="1.10.260.40">
    <property type="entry name" value="lambda repressor-like DNA-binding domains"/>
    <property type="match status" value="1"/>
</dbReference>
<dbReference type="RefSeq" id="WP_067910465.1">
    <property type="nucleotide sequence ID" value="NZ_KQ954245.1"/>
</dbReference>
<protein>
    <recommendedName>
        <fullName evidence="3">Rha family transcriptional regulator</fullName>
    </recommendedName>
</protein>
<dbReference type="SUPFAM" id="SSF47413">
    <property type="entry name" value="lambda repressor-like DNA-binding domains"/>
    <property type="match status" value="1"/>
</dbReference>
<dbReference type="GO" id="GO:0003677">
    <property type="term" value="F:DNA binding"/>
    <property type="evidence" value="ECO:0007669"/>
    <property type="project" value="InterPro"/>
</dbReference>
<evidence type="ECO:0008006" key="3">
    <source>
        <dbReference type="Google" id="ProtNLM"/>
    </source>
</evidence>
<dbReference type="NCBIfam" id="NF046037">
    <property type="entry name" value="carphisopro"/>
    <property type="match status" value="1"/>
</dbReference>
<dbReference type="STRING" id="1117702.AQZ52_11055"/>
<accession>A0A117UUP7</accession>
<organism evidence="1 2">
    <name type="scientific">Novosphingobium fuchskuhlense</name>
    <dbReference type="NCBI Taxonomy" id="1117702"/>
    <lineage>
        <taxon>Bacteria</taxon>
        <taxon>Pseudomonadati</taxon>
        <taxon>Pseudomonadota</taxon>
        <taxon>Alphaproteobacteria</taxon>
        <taxon>Sphingomonadales</taxon>
        <taxon>Sphingomonadaceae</taxon>
        <taxon>Novosphingobium</taxon>
    </lineage>
</organism>
<sequence length="67" mass="6946">MDTPSDIIEALGGTVAVAVALDLAPTTVSSWKSSGSIPKWRIPGIEALAREKGIMLNIAQRPSQSAA</sequence>